<evidence type="ECO:0000313" key="2">
    <source>
        <dbReference type="EMBL" id="CAF1578689.1"/>
    </source>
</evidence>
<sequence>MQISLDELQTELYDSQKQHQLIVEKHEIDLNENVVKTQQYLDQIQTINNELDQLKEENIDYKTKQIPIYEEQLQMKQNTIIDLEKNIGDINEQLQIKQNTISDFEKNIGDINEQLEIKQNIIIDLEKNIGDMNEQLNNKQTLIDLESTRMKTKDEQILHLVDGVRKTKKHLQETHEHLKRNGEWQSH</sequence>
<proteinExistence type="predicted"/>
<dbReference type="EMBL" id="CAJNOK010045399">
    <property type="protein sequence ID" value="CAF1578689.1"/>
    <property type="molecule type" value="Genomic_DNA"/>
</dbReference>
<accession>A0A8S2FXF8</accession>
<protein>
    <submittedName>
        <fullName evidence="2">Uncharacterized protein</fullName>
    </submittedName>
</protein>
<dbReference type="Proteomes" id="UP000677228">
    <property type="component" value="Unassembled WGS sequence"/>
</dbReference>
<gene>
    <name evidence="2" type="ORF">OVA965_LOCUS40839</name>
    <name evidence="3" type="ORF">TMI583_LOCUS42351</name>
</gene>
<dbReference type="AlphaFoldDB" id="A0A8S2FXF8"/>
<dbReference type="Proteomes" id="UP000682733">
    <property type="component" value="Unassembled WGS sequence"/>
</dbReference>
<dbReference type="EMBL" id="CAJOBA010068413">
    <property type="protein sequence ID" value="CAF4377236.1"/>
    <property type="molecule type" value="Genomic_DNA"/>
</dbReference>
<feature type="non-terminal residue" evidence="2">
    <location>
        <position position="1"/>
    </location>
</feature>
<evidence type="ECO:0000313" key="4">
    <source>
        <dbReference type="Proteomes" id="UP000677228"/>
    </source>
</evidence>
<evidence type="ECO:0000256" key="1">
    <source>
        <dbReference type="SAM" id="Coils"/>
    </source>
</evidence>
<organism evidence="2 4">
    <name type="scientific">Didymodactylos carnosus</name>
    <dbReference type="NCBI Taxonomy" id="1234261"/>
    <lineage>
        <taxon>Eukaryota</taxon>
        <taxon>Metazoa</taxon>
        <taxon>Spiralia</taxon>
        <taxon>Gnathifera</taxon>
        <taxon>Rotifera</taxon>
        <taxon>Eurotatoria</taxon>
        <taxon>Bdelloidea</taxon>
        <taxon>Philodinida</taxon>
        <taxon>Philodinidae</taxon>
        <taxon>Didymodactylos</taxon>
    </lineage>
</organism>
<reference evidence="2" key="1">
    <citation type="submission" date="2021-02" db="EMBL/GenBank/DDBJ databases">
        <authorList>
            <person name="Nowell W R."/>
        </authorList>
    </citation>
    <scope>NUCLEOTIDE SEQUENCE</scope>
</reference>
<name>A0A8S2FXF8_9BILA</name>
<keyword evidence="1" id="KW-0175">Coiled coil</keyword>
<feature type="coiled-coil region" evidence="1">
    <location>
        <begin position="37"/>
        <end position="181"/>
    </location>
</feature>
<evidence type="ECO:0000313" key="3">
    <source>
        <dbReference type="EMBL" id="CAF4377236.1"/>
    </source>
</evidence>
<comment type="caution">
    <text evidence="2">The sequence shown here is derived from an EMBL/GenBank/DDBJ whole genome shotgun (WGS) entry which is preliminary data.</text>
</comment>